<protein>
    <submittedName>
        <fullName evidence="1">Uncharacterized protein</fullName>
    </submittedName>
</protein>
<evidence type="ECO:0000313" key="1">
    <source>
        <dbReference type="EMBL" id="MSS41525.1"/>
    </source>
</evidence>
<accession>A0A844FCU8</accession>
<dbReference type="InterPro" id="IPR026990">
    <property type="entry name" value="TnpW"/>
</dbReference>
<dbReference type="AlphaFoldDB" id="A0A844FCU8"/>
<name>A0A844FCU8_CLOSV</name>
<reference evidence="1 2" key="1">
    <citation type="submission" date="2019-08" db="EMBL/GenBank/DDBJ databases">
        <title>In-depth cultivation of the pig gut microbiome towards novel bacterial diversity and tailored functional studies.</title>
        <authorList>
            <person name="Wylensek D."/>
            <person name="Hitch T.C.A."/>
            <person name="Clavel T."/>
        </authorList>
    </citation>
    <scope>NUCLEOTIDE SEQUENCE [LARGE SCALE GENOMIC DNA]</scope>
    <source>
        <strain evidence="1 2">BL-389-WT-3D</strain>
    </source>
</reference>
<gene>
    <name evidence="1" type="ORF">FYJ37_14590</name>
</gene>
<proteinExistence type="predicted"/>
<dbReference type="Proteomes" id="UP000462363">
    <property type="component" value="Unassembled WGS sequence"/>
</dbReference>
<comment type="caution">
    <text evidence="1">The sequence shown here is derived from an EMBL/GenBank/DDBJ whole genome shotgun (WGS) entry which is preliminary data.</text>
</comment>
<dbReference type="Pfam" id="PF14202">
    <property type="entry name" value="TnpW"/>
    <property type="match status" value="1"/>
</dbReference>
<sequence length="82" mass="9417">MEKIMNTKMEGNTFTKKIGQTVYVVRYHFNEEATETMKEKINQMLAAKPIMPVHLTGGIMSIRRSHWNTATLRLVSSHSKHG</sequence>
<dbReference type="EMBL" id="VUMB01000039">
    <property type="protein sequence ID" value="MSS41525.1"/>
    <property type="molecule type" value="Genomic_DNA"/>
</dbReference>
<organism evidence="1 2">
    <name type="scientific">Clostridium scindens (strain JCM 10418 / VPI 12708)</name>
    <dbReference type="NCBI Taxonomy" id="29347"/>
    <lineage>
        <taxon>Bacteria</taxon>
        <taxon>Bacillati</taxon>
        <taxon>Bacillota</taxon>
        <taxon>Clostridia</taxon>
        <taxon>Lachnospirales</taxon>
        <taxon>Lachnospiraceae</taxon>
    </lineage>
</organism>
<evidence type="ECO:0000313" key="2">
    <source>
        <dbReference type="Proteomes" id="UP000462363"/>
    </source>
</evidence>